<comment type="similarity">
    <text evidence="1">Belongs to the FAM227 family.</text>
</comment>
<reference evidence="2 3" key="1">
    <citation type="submission" date="2016-11" db="EMBL/GenBank/DDBJ databases">
        <title>The macronuclear genome of Stentor coeruleus: a giant cell with tiny introns.</title>
        <authorList>
            <person name="Slabodnick M."/>
            <person name="Ruby J.G."/>
            <person name="Reiff S.B."/>
            <person name="Swart E.C."/>
            <person name="Gosai S."/>
            <person name="Prabakaran S."/>
            <person name="Witkowska E."/>
            <person name="Larue G.E."/>
            <person name="Fisher S."/>
            <person name="Freeman R.M."/>
            <person name="Gunawardena J."/>
            <person name="Chu W."/>
            <person name="Stover N.A."/>
            <person name="Gregory B.D."/>
            <person name="Nowacki M."/>
            <person name="Derisi J."/>
            <person name="Roy S.W."/>
            <person name="Marshall W.F."/>
            <person name="Sood P."/>
        </authorList>
    </citation>
    <scope>NUCLEOTIDE SEQUENCE [LARGE SCALE GENOMIC DNA]</scope>
    <source>
        <strain evidence="2">WM001</strain>
    </source>
</reference>
<accession>A0A1R2C0P5</accession>
<dbReference type="Proteomes" id="UP000187209">
    <property type="component" value="Unassembled WGS sequence"/>
</dbReference>
<dbReference type="AlphaFoldDB" id="A0A1R2C0P5"/>
<gene>
    <name evidence="2" type="ORF">SteCoe_16638</name>
</gene>
<keyword evidence="3" id="KW-1185">Reference proteome</keyword>
<evidence type="ECO:0000313" key="2">
    <source>
        <dbReference type="EMBL" id="OMJ82592.1"/>
    </source>
</evidence>
<dbReference type="PANTHER" id="PTHR33560:SF1">
    <property type="entry name" value="PROTEIN FAM227A"/>
    <property type="match status" value="1"/>
</dbReference>
<organism evidence="2 3">
    <name type="scientific">Stentor coeruleus</name>
    <dbReference type="NCBI Taxonomy" id="5963"/>
    <lineage>
        <taxon>Eukaryota</taxon>
        <taxon>Sar</taxon>
        <taxon>Alveolata</taxon>
        <taxon>Ciliophora</taxon>
        <taxon>Postciliodesmatophora</taxon>
        <taxon>Heterotrichea</taxon>
        <taxon>Heterotrichida</taxon>
        <taxon>Stentoridae</taxon>
        <taxon>Stentor</taxon>
    </lineage>
</organism>
<sequence length="350" mass="40868">MSINSLGAFVTGVDINNPPPITGEIPPKKVFKIQDALPPSSLTGEYEPLPDNVILNLNRIIDNVGRDKNPKKKWMQYFRSPLNKSIISNLFWYSLCKLMHNFKFTPIEEQLLDKIAAKYVELYVSVETNYRDIFFQTYYDCLAQAVFYSFFFAYPQSRSFIVSEDFMSNLFSMMSEEITGMPVCNLGYEKWSLDLGAGNILQNKNPVGSGRISLPVLPNAHKKKKLLHMRYSPLVDRYMKSKRYEGYNVVNNWKLRYTMRNPKQREVASKMNNYRHLATQTVKNTRLRFEEFEEASREIDQEILSNKKYMQKVTSLMESRTKAIIEQNPREYANLLVSLRGQWPLYESEA</sequence>
<dbReference type="EMBL" id="MPUH01000334">
    <property type="protein sequence ID" value="OMJ82592.1"/>
    <property type="molecule type" value="Genomic_DNA"/>
</dbReference>
<name>A0A1R2C0P5_9CILI</name>
<dbReference type="InterPro" id="IPR029417">
    <property type="entry name" value="FAM227"/>
</dbReference>
<dbReference type="PANTHER" id="PTHR33560">
    <property type="entry name" value="PROTEIN FAM227B"/>
    <property type="match status" value="1"/>
</dbReference>
<proteinExistence type="inferred from homology"/>
<evidence type="ECO:0000313" key="3">
    <source>
        <dbReference type="Proteomes" id="UP000187209"/>
    </source>
</evidence>
<dbReference type="Pfam" id="PF14922">
    <property type="entry name" value="FWWh"/>
    <property type="match status" value="1"/>
</dbReference>
<evidence type="ECO:0000256" key="1">
    <source>
        <dbReference type="ARBA" id="ARBA00008666"/>
    </source>
</evidence>
<protein>
    <submittedName>
        <fullName evidence="2">Uncharacterized protein</fullName>
    </submittedName>
</protein>
<comment type="caution">
    <text evidence="2">The sequence shown here is derived from an EMBL/GenBank/DDBJ whole genome shotgun (WGS) entry which is preliminary data.</text>
</comment>
<dbReference type="OrthoDB" id="73353at2759"/>